<sequence length="700" mass="80216">MLCFPQVSMGCGISKDSRVITPMTGNKSGGTPHQAWGSPNGHVPSTFEPVVANAGAQTEEMNGWATEAGSQTDPYPEVEDWYPMEVELSRVPSLSDMETQTFGSLVAVAVQTETDTVLWHHNAIGKLHALDVAVQVSRPRTHRYVQTLRTESSKHCRSGNNRVKVDLETQTDELTPLEHIDRQLRVVKRQETLSRLLLEGDAEMDRVSVSRDAATQTADPATDDLPEYAAVPPPSKKNELLHSLAVFRELDQRVLETPEEVAATIPTLVEYLTEGVPNDLFRVRAFFRWIAENISFNWQYLDVKLGPQEILERREGVCKDYCRLLEEMCRISHVRVKTIRGFAKGHDYRPGHRFSRSEGMTHAWSAVFVLGAWRLLDTTWGAGYADQSANFQKKLNEHFFLTDPEVLVWTHFPFDDSETDYDRWQLLDHPLTLDHFNELPKVTPHFFELHLHLRSRVQNPLFFRIQTEVRIASIEPMRFKFKLYPADDVENSVLNRYVFCQLKEERLVGSFNVSPPTEGRYVLKIYARPESHTSSSVLRHCCTLLLHCERARKYHTPYPINDLPWGPTQNFYDFNLRLVNQPTPLVVTWGGKKKVTIDFHEPMLVSHQLFDADGTEMDPKGVASREDSELRVVFTISPTRAGFYKLMVYALPRPKVKGKWRMPLVASFLIECKLIKQSDDDIPITNPKAARRKIRVRALR</sequence>
<dbReference type="Proteomes" id="UP001235939">
    <property type="component" value="Chromosome 21"/>
</dbReference>
<dbReference type="InterPro" id="IPR002931">
    <property type="entry name" value="Transglutaminase-like"/>
</dbReference>
<dbReference type="InterPro" id="IPR038765">
    <property type="entry name" value="Papain-like_cys_pep_sf"/>
</dbReference>
<dbReference type="Pfam" id="PF23265">
    <property type="entry name" value="Ig-like_KY"/>
    <property type="match status" value="2"/>
</dbReference>
<name>A0ABY6LP39_9ARAC</name>
<keyword evidence="3" id="KW-1185">Reference proteome</keyword>
<dbReference type="InterPro" id="IPR056564">
    <property type="entry name" value="Ig-like_KY"/>
</dbReference>
<evidence type="ECO:0000313" key="3">
    <source>
        <dbReference type="Proteomes" id="UP001235939"/>
    </source>
</evidence>
<proteinExistence type="predicted"/>
<dbReference type="SUPFAM" id="SSF54001">
    <property type="entry name" value="Cysteine proteinases"/>
    <property type="match status" value="1"/>
</dbReference>
<dbReference type="PANTHER" id="PTHR47020:SF1">
    <property type="entry name" value="HILLARIN"/>
    <property type="match status" value="1"/>
</dbReference>
<reference evidence="2 3" key="1">
    <citation type="submission" date="2022-01" db="EMBL/GenBank/DDBJ databases">
        <title>A chromosomal length assembly of Cordylochernes scorpioides.</title>
        <authorList>
            <person name="Zeh D."/>
            <person name="Zeh J."/>
        </authorList>
    </citation>
    <scope>NUCLEOTIDE SEQUENCE [LARGE SCALE GENOMIC DNA]</scope>
    <source>
        <strain evidence="2">IN4F17</strain>
        <tissue evidence="2">Whole Body</tissue>
    </source>
</reference>
<feature type="domain" description="Transglutaminase-like" evidence="1">
    <location>
        <begin position="310"/>
        <end position="380"/>
    </location>
</feature>
<dbReference type="EMBL" id="CP092883">
    <property type="protein sequence ID" value="UYV81932.1"/>
    <property type="molecule type" value="Genomic_DNA"/>
</dbReference>
<dbReference type="PANTHER" id="PTHR47020">
    <property type="entry name" value="HILLARIN"/>
    <property type="match status" value="1"/>
</dbReference>
<dbReference type="InterPro" id="IPR053041">
    <property type="entry name" value="Transglut-like_Superfamily_Mod"/>
</dbReference>
<evidence type="ECO:0000259" key="1">
    <source>
        <dbReference type="SMART" id="SM00460"/>
    </source>
</evidence>
<protein>
    <submittedName>
        <fullName evidence="2">KY</fullName>
    </submittedName>
</protein>
<dbReference type="Gene3D" id="3.10.620.30">
    <property type="match status" value="1"/>
</dbReference>
<gene>
    <name evidence="2" type="ORF">LAZ67_21000182</name>
</gene>
<accession>A0ABY6LP39</accession>
<dbReference type="Pfam" id="PF01841">
    <property type="entry name" value="Transglut_core"/>
    <property type="match status" value="1"/>
</dbReference>
<evidence type="ECO:0000313" key="2">
    <source>
        <dbReference type="EMBL" id="UYV81932.1"/>
    </source>
</evidence>
<organism evidence="2 3">
    <name type="scientific">Cordylochernes scorpioides</name>
    <dbReference type="NCBI Taxonomy" id="51811"/>
    <lineage>
        <taxon>Eukaryota</taxon>
        <taxon>Metazoa</taxon>
        <taxon>Ecdysozoa</taxon>
        <taxon>Arthropoda</taxon>
        <taxon>Chelicerata</taxon>
        <taxon>Arachnida</taxon>
        <taxon>Pseudoscorpiones</taxon>
        <taxon>Cheliferoidea</taxon>
        <taxon>Chernetidae</taxon>
        <taxon>Cordylochernes</taxon>
    </lineage>
</organism>
<dbReference type="SMART" id="SM00460">
    <property type="entry name" value="TGc"/>
    <property type="match status" value="1"/>
</dbReference>